<gene>
    <name evidence="1" type="ORF">HNR02_007048</name>
</gene>
<reference evidence="1 2" key="1">
    <citation type="submission" date="2020-07" db="EMBL/GenBank/DDBJ databases">
        <title>Sequencing the genomes of 1000 actinobacteria strains.</title>
        <authorList>
            <person name="Klenk H.-P."/>
        </authorList>
    </citation>
    <scope>NUCLEOTIDE SEQUENCE [LARGE SCALE GENOMIC DNA]</scope>
    <source>
        <strain evidence="1 2">DSM 104006</strain>
    </source>
</reference>
<proteinExistence type="predicted"/>
<dbReference type="RefSeq" id="WP_179776128.1">
    <property type="nucleotide sequence ID" value="NZ_JACCFK010000002.1"/>
</dbReference>
<evidence type="ECO:0000313" key="1">
    <source>
        <dbReference type="EMBL" id="NYI93673.1"/>
    </source>
</evidence>
<sequence>MGRVEEAICVAAYSTSAPVCSYTYRWWAAGTSFYLKQRSLDAIKISLHGPDLRHPEPGFKLGIDSSAQATAHEKLLWRFDDGAMGWFPGREIARGVRHVVRIRVPWDTMQAGRRAVDFDFFLAEGRPYWPNSRQIRKNRAGLGPLRNSAGQYLTAACYHRTTFDPAMAKVTQGRG</sequence>
<dbReference type="Proteomes" id="UP000549616">
    <property type="component" value="Unassembled WGS sequence"/>
</dbReference>
<organism evidence="1 2">
    <name type="scientific">Amycolatopsis endophytica</name>
    <dbReference type="NCBI Taxonomy" id="860233"/>
    <lineage>
        <taxon>Bacteria</taxon>
        <taxon>Bacillati</taxon>
        <taxon>Actinomycetota</taxon>
        <taxon>Actinomycetes</taxon>
        <taxon>Pseudonocardiales</taxon>
        <taxon>Pseudonocardiaceae</taxon>
        <taxon>Amycolatopsis</taxon>
    </lineage>
</organism>
<evidence type="ECO:0000313" key="2">
    <source>
        <dbReference type="Proteomes" id="UP000549616"/>
    </source>
</evidence>
<keyword evidence="2" id="KW-1185">Reference proteome</keyword>
<accession>A0A853BE87</accession>
<name>A0A853BE87_9PSEU</name>
<comment type="caution">
    <text evidence="1">The sequence shown here is derived from an EMBL/GenBank/DDBJ whole genome shotgun (WGS) entry which is preliminary data.</text>
</comment>
<dbReference type="EMBL" id="JACCFK010000002">
    <property type="protein sequence ID" value="NYI93673.1"/>
    <property type="molecule type" value="Genomic_DNA"/>
</dbReference>
<protein>
    <submittedName>
        <fullName evidence="1">Uncharacterized protein</fullName>
    </submittedName>
</protein>
<dbReference type="AlphaFoldDB" id="A0A853BE87"/>